<protein>
    <recommendedName>
        <fullName evidence="4">Opacity protein and related surface antigens</fullName>
    </recommendedName>
</protein>
<accession>A0A378JIW8</accession>
<dbReference type="EMBL" id="UGOD01000001">
    <property type="protein sequence ID" value="STX51007.1"/>
    <property type="molecule type" value="Genomic_DNA"/>
</dbReference>
<dbReference type="Proteomes" id="UP000254794">
    <property type="component" value="Unassembled WGS sequence"/>
</dbReference>
<evidence type="ECO:0000256" key="1">
    <source>
        <dbReference type="SAM" id="SignalP"/>
    </source>
</evidence>
<proteinExistence type="predicted"/>
<organism evidence="2 3">
    <name type="scientific">Legionella busanensis</name>
    <dbReference type="NCBI Taxonomy" id="190655"/>
    <lineage>
        <taxon>Bacteria</taxon>
        <taxon>Pseudomonadati</taxon>
        <taxon>Pseudomonadota</taxon>
        <taxon>Gammaproteobacteria</taxon>
        <taxon>Legionellales</taxon>
        <taxon>Legionellaceae</taxon>
        <taxon>Legionella</taxon>
    </lineage>
</organism>
<keyword evidence="3" id="KW-1185">Reference proteome</keyword>
<dbReference type="RefSeq" id="WP_115330672.1">
    <property type="nucleotide sequence ID" value="NZ_CAAAHP010000001.1"/>
</dbReference>
<keyword evidence="1" id="KW-0732">Signal</keyword>
<sequence length="244" mass="27954">MKNLFFLLFTFPSFLYANQFNFFIAGGITAAKLSANDLVEINREVINKYQTKSKYQSHGFWGGGFNQTFIDFSRTTSLSLGIASYSLALSKIRGIEYPFFNEGLFDTLNYHFHVKNKLLLIESRLAYTTLINWQPFAVVGIGKSWNHFYHYREYPTNPDLSAAISTPFTNKTQQDFSYELGLGITYSLFNDKSHHINYFTSLSYRYFSLGQGRLAQQLSSPSLQIRNLSTQSIAVELNVSFTES</sequence>
<feature type="chain" id="PRO_5016738800" description="Opacity protein and related surface antigens" evidence="1">
    <location>
        <begin position="18"/>
        <end position="244"/>
    </location>
</feature>
<dbReference type="AlphaFoldDB" id="A0A378JIW8"/>
<reference evidence="2 3" key="1">
    <citation type="submission" date="2018-06" db="EMBL/GenBank/DDBJ databases">
        <authorList>
            <consortium name="Pathogen Informatics"/>
            <person name="Doyle S."/>
        </authorList>
    </citation>
    <scope>NUCLEOTIDE SEQUENCE [LARGE SCALE GENOMIC DNA]</scope>
    <source>
        <strain evidence="2 3">NCTC13316</strain>
    </source>
</reference>
<feature type="signal peptide" evidence="1">
    <location>
        <begin position="1"/>
        <end position="17"/>
    </location>
</feature>
<evidence type="ECO:0000313" key="3">
    <source>
        <dbReference type="Proteomes" id="UP000254794"/>
    </source>
</evidence>
<name>A0A378JIW8_9GAMM</name>
<gene>
    <name evidence="2" type="ORF">NCTC13316_01096</name>
</gene>
<dbReference type="OrthoDB" id="5634837at2"/>
<evidence type="ECO:0000313" key="2">
    <source>
        <dbReference type="EMBL" id="STX51007.1"/>
    </source>
</evidence>
<evidence type="ECO:0008006" key="4">
    <source>
        <dbReference type="Google" id="ProtNLM"/>
    </source>
</evidence>